<dbReference type="Proteomes" id="UP000243579">
    <property type="component" value="Unassembled WGS sequence"/>
</dbReference>
<dbReference type="EMBL" id="JNBR01000037">
    <property type="protein sequence ID" value="OQR99870.1"/>
    <property type="molecule type" value="Genomic_DNA"/>
</dbReference>
<evidence type="ECO:0000313" key="4">
    <source>
        <dbReference type="Proteomes" id="UP000243579"/>
    </source>
</evidence>
<dbReference type="PROSITE" id="PS50011">
    <property type="entry name" value="PROTEIN_KINASE_DOM"/>
    <property type="match status" value="1"/>
</dbReference>
<keyword evidence="1" id="KW-0812">Transmembrane</keyword>
<keyword evidence="1" id="KW-1133">Transmembrane helix</keyword>
<dbReference type="STRING" id="1202772.A0A1V9ZQ05"/>
<gene>
    <name evidence="3" type="ORF">ACHHYP_20161</name>
</gene>
<comment type="caution">
    <text evidence="3">The sequence shown here is derived from an EMBL/GenBank/DDBJ whole genome shotgun (WGS) entry which is preliminary data.</text>
</comment>
<dbReference type="Gene3D" id="1.10.510.10">
    <property type="entry name" value="Transferase(Phosphotransferase) domain 1"/>
    <property type="match status" value="1"/>
</dbReference>
<dbReference type="PANTHER" id="PTHR44329">
    <property type="entry name" value="SERINE/THREONINE-PROTEIN KINASE TNNI3K-RELATED"/>
    <property type="match status" value="1"/>
</dbReference>
<evidence type="ECO:0000259" key="2">
    <source>
        <dbReference type="PROSITE" id="PS50011"/>
    </source>
</evidence>
<sequence length="501" mass="55359">MARMKSPYIVQFIGASWRRPIEMECVLEYMDLGDLRSYLSQTSSDSFTWEQKLESIYCVISGLDYLHDFEPPVIHRDLKSRNILLDSIKGTKLTDFGTSREVTEETLTNGIGTYQWMAPEVILGTHYTASADIFSFGIVLSEFSTHLVPYSDLRNPNTNKPWNQQYIMTNVTRGGLIPSFDMTTTPDWIHAMALKCLAIDPSARPSAKEIREVKLGFNPLKTFANIQLSPNLIYFNCESCPLTNVTLRQSSFDALNGLRMDKGSSGVAGFDMSGNIFIEAASCAGKIQSLWPGNSIGSFSVCVLPGMACTKAVRLERLRRYTHGTNSAGASCNAPSNRCAGAKVKPYQRLVSPRKITRTAIDTGLIIGLAVGGVVVIAIAIIFLMRCRRRPSQTAYTAHREPPLELSRPPPSKRQLAVAKKLSSHVDSLVHGSNLEPNLTVLAPHRLELTDIFLASRIAAGTFREVWHGTYAGDHVVVKRIRDRSLAGITGFISEILLLAQ</sequence>
<dbReference type="SUPFAM" id="SSF56112">
    <property type="entry name" value="Protein kinase-like (PK-like)"/>
    <property type="match status" value="1"/>
</dbReference>
<dbReference type="InterPro" id="IPR051681">
    <property type="entry name" value="Ser/Thr_Kinases-Pseudokinases"/>
</dbReference>
<organism evidence="3 4">
    <name type="scientific">Achlya hypogyna</name>
    <name type="common">Oomycete</name>
    <name type="synonym">Protoachlya hypogyna</name>
    <dbReference type="NCBI Taxonomy" id="1202772"/>
    <lineage>
        <taxon>Eukaryota</taxon>
        <taxon>Sar</taxon>
        <taxon>Stramenopiles</taxon>
        <taxon>Oomycota</taxon>
        <taxon>Saprolegniomycetes</taxon>
        <taxon>Saprolegniales</taxon>
        <taxon>Achlyaceae</taxon>
        <taxon>Achlya</taxon>
    </lineage>
</organism>
<feature type="domain" description="Protein kinase" evidence="2">
    <location>
        <begin position="1"/>
        <end position="221"/>
    </location>
</feature>
<protein>
    <submittedName>
        <fullName evidence="3">Protein kinase</fullName>
    </submittedName>
</protein>
<evidence type="ECO:0000313" key="3">
    <source>
        <dbReference type="EMBL" id="OQR99870.1"/>
    </source>
</evidence>
<dbReference type="InterPro" id="IPR000719">
    <property type="entry name" value="Prot_kinase_dom"/>
</dbReference>
<dbReference type="AlphaFoldDB" id="A0A1V9ZQ05"/>
<dbReference type="InterPro" id="IPR011009">
    <property type="entry name" value="Kinase-like_dom_sf"/>
</dbReference>
<dbReference type="SMART" id="SM00220">
    <property type="entry name" value="S_TKc"/>
    <property type="match status" value="1"/>
</dbReference>
<reference evidence="3 4" key="1">
    <citation type="journal article" date="2014" name="Genome Biol. Evol.">
        <title>The secreted proteins of Achlya hypogyna and Thraustotheca clavata identify the ancestral oomycete secretome and reveal gene acquisitions by horizontal gene transfer.</title>
        <authorList>
            <person name="Misner I."/>
            <person name="Blouin N."/>
            <person name="Leonard G."/>
            <person name="Richards T.A."/>
            <person name="Lane C.E."/>
        </authorList>
    </citation>
    <scope>NUCLEOTIDE SEQUENCE [LARGE SCALE GENOMIC DNA]</scope>
    <source>
        <strain evidence="3 4">ATCC 48635</strain>
    </source>
</reference>
<dbReference type="OrthoDB" id="122279at2759"/>
<keyword evidence="3" id="KW-0808">Transferase</keyword>
<keyword evidence="4" id="KW-1185">Reference proteome</keyword>
<evidence type="ECO:0000256" key="1">
    <source>
        <dbReference type="SAM" id="Phobius"/>
    </source>
</evidence>
<dbReference type="PANTHER" id="PTHR44329:SF214">
    <property type="entry name" value="PROTEIN KINASE DOMAIN-CONTAINING PROTEIN"/>
    <property type="match status" value="1"/>
</dbReference>
<dbReference type="GO" id="GO:0004674">
    <property type="term" value="F:protein serine/threonine kinase activity"/>
    <property type="evidence" value="ECO:0007669"/>
    <property type="project" value="TreeGrafter"/>
</dbReference>
<accession>A0A1V9ZQ05</accession>
<dbReference type="Pfam" id="PF00069">
    <property type="entry name" value="Pkinase"/>
    <property type="match status" value="1"/>
</dbReference>
<keyword evidence="1" id="KW-0472">Membrane</keyword>
<dbReference type="GO" id="GO:0005524">
    <property type="term" value="F:ATP binding"/>
    <property type="evidence" value="ECO:0007669"/>
    <property type="project" value="InterPro"/>
</dbReference>
<name>A0A1V9ZQ05_ACHHY</name>
<dbReference type="InterPro" id="IPR008271">
    <property type="entry name" value="Ser/Thr_kinase_AS"/>
</dbReference>
<dbReference type="PROSITE" id="PS00108">
    <property type="entry name" value="PROTEIN_KINASE_ST"/>
    <property type="match status" value="1"/>
</dbReference>
<feature type="transmembrane region" description="Helical" evidence="1">
    <location>
        <begin position="364"/>
        <end position="384"/>
    </location>
</feature>
<keyword evidence="3" id="KW-0418">Kinase</keyword>
<proteinExistence type="predicted"/>